<feature type="chain" id="PRO_5030652161" description="DUF2059 domain-containing protein" evidence="1">
    <location>
        <begin position="28"/>
        <end position="181"/>
    </location>
</feature>
<evidence type="ECO:0000259" key="2">
    <source>
        <dbReference type="Pfam" id="PF09832"/>
    </source>
</evidence>
<organism evidence="3 4">
    <name type="scientific">Aureimonas pseudogalii</name>
    <dbReference type="NCBI Taxonomy" id="1744844"/>
    <lineage>
        <taxon>Bacteria</taxon>
        <taxon>Pseudomonadati</taxon>
        <taxon>Pseudomonadota</taxon>
        <taxon>Alphaproteobacteria</taxon>
        <taxon>Hyphomicrobiales</taxon>
        <taxon>Aurantimonadaceae</taxon>
        <taxon>Aureimonas</taxon>
    </lineage>
</organism>
<dbReference type="InterPro" id="IPR018637">
    <property type="entry name" value="DUF2059"/>
</dbReference>
<dbReference type="Proteomes" id="UP000542776">
    <property type="component" value="Unassembled WGS sequence"/>
</dbReference>
<name>A0A7W6H5W7_9HYPH</name>
<evidence type="ECO:0000313" key="4">
    <source>
        <dbReference type="Proteomes" id="UP000542776"/>
    </source>
</evidence>
<evidence type="ECO:0000313" key="3">
    <source>
        <dbReference type="EMBL" id="MBB3999136.1"/>
    </source>
</evidence>
<feature type="domain" description="DUF2059" evidence="2">
    <location>
        <begin position="95"/>
        <end position="151"/>
    </location>
</feature>
<dbReference type="RefSeq" id="WP_183200693.1">
    <property type="nucleotide sequence ID" value="NZ_JACIEK010000008.1"/>
</dbReference>
<keyword evidence="4" id="KW-1185">Reference proteome</keyword>
<protein>
    <recommendedName>
        <fullName evidence="2">DUF2059 domain-containing protein</fullName>
    </recommendedName>
</protein>
<comment type="caution">
    <text evidence="3">The sequence shown here is derived from an EMBL/GenBank/DDBJ whole genome shotgun (WGS) entry which is preliminary data.</text>
</comment>
<keyword evidence="1" id="KW-0732">Signal</keyword>
<accession>A0A7W6H5W7</accession>
<dbReference type="AlphaFoldDB" id="A0A7W6H5W7"/>
<gene>
    <name evidence="3" type="ORF">GGR04_002995</name>
</gene>
<evidence type="ECO:0000256" key="1">
    <source>
        <dbReference type="SAM" id="SignalP"/>
    </source>
</evidence>
<dbReference type="EMBL" id="JACIEK010000008">
    <property type="protein sequence ID" value="MBB3999136.1"/>
    <property type="molecule type" value="Genomic_DNA"/>
</dbReference>
<proteinExistence type="predicted"/>
<feature type="signal peptide" evidence="1">
    <location>
        <begin position="1"/>
        <end position="27"/>
    </location>
</feature>
<reference evidence="3 4" key="1">
    <citation type="submission" date="2020-08" db="EMBL/GenBank/DDBJ databases">
        <title>Genomic Encyclopedia of Type Strains, Phase IV (KMG-IV): sequencing the most valuable type-strain genomes for metagenomic binning, comparative biology and taxonomic classification.</title>
        <authorList>
            <person name="Goeker M."/>
        </authorList>
    </citation>
    <scope>NUCLEOTIDE SEQUENCE [LARGE SCALE GENOMIC DNA]</scope>
    <source>
        <strain evidence="3 4">DSM 102238</strain>
    </source>
</reference>
<dbReference type="Pfam" id="PF09832">
    <property type="entry name" value="DUF2059"/>
    <property type="match status" value="1"/>
</dbReference>
<sequence>MVLSDTLRRAMLATVAVVGLSAVPAMAQDVSPSHLTAAREAVDALDTTEQFDQILLNAATQIKAELIVNNPNLQTEISDMVDESAIALAPRRGALENEVARIYAKLFTEQELREVSQFYKSEAGRKLIQQGPQASREMLSAADVWSNGIVRDLRASAINGMAKLAPGAAPTTAPPGTAPAQ</sequence>